<sequence>MSPDTASPLILAIDQGTTSSRAVLFDQQLRAINQAQEAFAQAYPNPGWVEQDAMDIWHTVLNCCRQLLTPDTLHRVKAIGITNQRETTIVWDRQTGEPIAPAIVWQDRRTHAFCAALRAQKRDALIREKTGLPIDPYFSGSKIRWLLDTVPDARARAERGELAFGTVDCWLLWQLTGGQRHATDATNASRTQLFNIHTQTWDKDLLELFDIPAAMLPQVLDSAADFGHTDPALLGVSVPVLGVAGDQQAATIGQQCLAAGQAKCTFGTGAFLMLNTGNRAVTSDNRLLTTLAYRLDNQVHYALEGSVFIAGSAVQWLRDGLKIINRSADTEALVQSIKSDHGVMMVPAFTGLGAPHWRADARAAIFGMELSTGPAQLAYACLQSIALQVFDLLQAIKADGQRMDVLKIDGGMTANEWFVEQLAWITQTPLFRPDWQESTVLGAARLAAHQLGWCDLSDTGSPANPGTQFAPAAAGADRDQLLARWQAAIAATLVFAEG</sequence>
<keyword evidence="10" id="KW-1185">Reference proteome</keyword>
<dbReference type="NCBIfam" id="TIGR01311">
    <property type="entry name" value="glycerol_kin"/>
    <property type="match status" value="1"/>
</dbReference>
<dbReference type="GO" id="GO:0005524">
    <property type="term" value="F:ATP binding"/>
    <property type="evidence" value="ECO:0007669"/>
    <property type="project" value="UniProtKB-KW"/>
</dbReference>
<keyword evidence="4 9" id="KW-0418">Kinase</keyword>
<dbReference type="PANTHER" id="PTHR10196:SF78">
    <property type="entry name" value="GLYCEROL KINASE"/>
    <property type="match status" value="1"/>
</dbReference>
<dbReference type="eggNOG" id="COG0554">
    <property type="taxonomic scope" value="Bacteria"/>
</dbReference>
<dbReference type="SUPFAM" id="SSF53067">
    <property type="entry name" value="Actin-like ATPase domain"/>
    <property type="match status" value="2"/>
</dbReference>
<dbReference type="KEGG" id="saga:M5M_18885"/>
<keyword evidence="3" id="KW-0547">Nucleotide-binding</keyword>
<dbReference type="OrthoDB" id="9805576at2"/>
<evidence type="ECO:0000256" key="4">
    <source>
        <dbReference type="ARBA" id="ARBA00022777"/>
    </source>
</evidence>
<dbReference type="InterPro" id="IPR000577">
    <property type="entry name" value="Carb_kinase_FGGY"/>
</dbReference>
<dbReference type="Pfam" id="PF02782">
    <property type="entry name" value="FGGY_C"/>
    <property type="match status" value="1"/>
</dbReference>
<keyword evidence="2" id="KW-0808">Transferase</keyword>
<feature type="domain" description="Carbohydrate kinase FGGY C-terminal" evidence="8">
    <location>
        <begin position="262"/>
        <end position="450"/>
    </location>
</feature>
<feature type="domain" description="Carbohydrate kinase FGGY N-terminal" evidence="7">
    <location>
        <begin position="10"/>
        <end position="253"/>
    </location>
</feature>
<evidence type="ECO:0000259" key="8">
    <source>
        <dbReference type="Pfam" id="PF02782"/>
    </source>
</evidence>
<comment type="similarity">
    <text evidence="1">Belongs to the FGGY kinase family.</text>
</comment>
<evidence type="ECO:0000256" key="5">
    <source>
        <dbReference type="ARBA" id="ARBA00022798"/>
    </source>
</evidence>
<dbReference type="Gene3D" id="3.30.420.40">
    <property type="match status" value="2"/>
</dbReference>
<proteinExistence type="inferred from homology"/>
<evidence type="ECO:0000256" key="2">
    <source>
        <dbReference type="ARBA" id="ARBA00022679"/>
    </source>
</evidence>
<dbReference type="GO" id="GO:0004370">
    <property type="term" value="F:glycerol kinase activity"/>
    <property type="evidence" value="ECO:0007669"/>
    <property type="project" value="InterPro"/>
</dbReference>
<evidence type="ECO:0000256" key="1">
    <source>
        <dbReference type="ARBA" id="ARBA00009156"/>
    </source>
</evidence>
<dbReference type="STRING" id="1117647.M5M_18885"/>
<evidence type="ECO:0000256" key="3">
    <source>
        <dbReference type="ARBA" id="ARBA00022741"/>
    </source>
</evidence>
<dbReference type="AlphaFoldDB" id="K4KRI5"/>
<evidence type="ECO:0000256" key="6">
    <source>
        <dbReference type="ARBA" id="ARBA00022840"/>
    </source>
</evidence>
<name>K4KRI5_SIMAS</name>
<dbReference type="FunFam" id="3.30.420.40:FF:000008">
    <property type="entry name" value="Glycerol kinase"/>
    <property type="match status" value="1"/>
</dbReference>
<dbReference type="Pfam" id="PF00370">
    <property type="entry name" value="FGGY_N"/>
    <property type="match status" value="1"/>
</dbReference>
<keyword evidence="6" id="KW-0067">ATP-binding</keyword>
<dbReference type="InterPro" id="IPR018484">
    <property type="entry name" value="FGGY_N"/>
</dbReference>
<dbReference type="EMBL" id="CP003746">
    <property type="protein sequence ID" value="AFV00906.1"/>
    <property type="molecule type" value="Genomic_DNA"/>
</dbReference>
<dbReference type="PIRSF" id="PIRSF000538">
    <property type="entry name" value="GlpK"/>
    <property type="match status" value="1"/>
</dbReference>
<dbReference type="HOGENOM" id="CLU_009281_2_3_6"/>
<dbReference type="NCBIfam" id="NF000756">
    <property type="entry name" value="PRK00047.1"/>
    <property type="match status" value="1"/>
</dbReference>
<dbReference type="GO" id="GO:0005829">
    <property type="term" value="C:cytosol"/>
    <property type="evidence" value="ECO:0007669"/>
    <property type="project" value="TreeGrafter"/>
</dbReference>
<dbReference type="Proteomes" id="UP000000466">
    <property type="component" value="Chromosome"/>
</dbReference>
<dbReference type="GO" id="GO:0006072">
    <property type="term" value="P:glycerol-3-phosphate metabolic process"/>
    <property type="evidence" value="ECO:0007669"/>
    <property type="project" value="InterPro"/>
</dbReference>
<protein>
    <submittedName>
        <fullName evidence="9">Glycerol kinase</fullName>
    </submittedName>
</protein>
<dbReference type="InterPro" id="IPR043129">
    <property type="entry name" value="ATPase_NBD"/>
</dbReference>
<organism evidence="9 10">
    <name type="scientific">Simiduia agarivorans (strain DSM 21679 / JCM 13881 / BCRC 17597 / SA1)</name>
    <dbReference type="NCBI Taxonomy" id="1117647"/>
    <lineage>
        <taxon>Bacteria</taxon>
        <taxon>Pseudomonadati</taxon>
        <taxon>Pseudomonadota</taxon>
        <taxon>Gammaproteobacteria</taxon>
        <taxon>Cellvibrionales</taxon>
        <taxon>Cellvibrionaceae</taxon>
        <taxon>Simiduia</taxon>
    </lineage>
</organism>
<accession>K4KRI5</accession>
<dbReference type="InterPro" id="IPR018485">
    <property type="entry name" value="FGGY_C"/>
</dbReference>
<evidence type="ECO:0000259" key="7">
    <source>
        <dbReference type="Pfam" id="PF00370"/>
    </source>
</evidence>
<dbReference type="InterPro" id="IPR005999">
    <property type="entry name" value="Glycerol_kin"/>
</dbReference>
<dbReference type="PANTHER" id="PTHR10196">
    <property type="entry name" value="SUGAR KINASE"/>
    <property type="match status" value="1"/>
</dbReference>
<dbReference type="GO" id="GO:0019563">
    <property type="term" value="P:glycerol catabolic process"/>
    <property type="evidence" value="ECO:0007669"/>
    <property type="project" value="TreeGrafter"/>
</dbReference>
<reference evidence="9 10" key="1">
    <citation type="journal article" date="2013" name="Genome Announc.">
        <title>Complete genome sequence of Simiduia agarivorans SA1(T), a marine bacterium able to degrade a variety of polysaccharides.</title>
        <authorList>
            <person name="Lin S.Y."/>
            <person name="Shieh W.Y."/>
            <person name="Chen J.S."/>
            <person name="Tang S.L."/>
        </authorList>
    </citation>
    <scope>NUCLEOTIDE SEQUENCE [LARGE SCALE GENOMIC DNA]</scope>
    <source>
        <strain evidence="10">DSM 21679 / JCM 13881 / BCRC 17597 / SA1</strain>
    </source>
</reference>
<dbReference type="RefSeq" id="WP_015049056.1">
    <property type="nucleotide sequence ID" value="NC_018868.3"/>
</dbReference>
<keyword evidence="5" id="KW-0319">Glycerol metabolism</keyword>
<evidence type="ECO:0000313" key="10">
    <source>
        <dbReference type="Proteomes" id="UP000000466"/>
    </source>
</evidence>
<dbReference type="CDD" id="cd07786">
    <property type="entry name" value="FGGY_EcGK_like"/>
    <property type="match status" value="1"/>
</dbReference>
<evidence type="ECO:0000313" key="9">
    <source>
        <dbReference type="EMBL" id="AFV00906.1"/>
    </source>
</evidence>
<gene>
    <name evidence="9" type="ordered locus">M5M_18885</name>
</gene>